<dbReference type="PANTHER" id="PTHR12215">
    <property type="entry name" value="PHOSPHOPANTETHEINE TRANSFERASE"/>
    <property type="match status" value="1"/>
</dbReference>
<dbReference type="RefSeq" id="WP_258790950.1">
    <property type="nucleotide sequence ID" value="NZ_JANUGQ010000039.1"/>
</dbReference>
<name>A0ABT2CQA8_9ACTN</name>
<dbReference type="Pfam" id="PF01648">
    <property type="entry name" value="ACPS"/>
    <property type="match status" value="1"/>
</dbReference>
<dbReference type="GO" id="GO:0016740">
    <property type="term" value="F:transferase activity"/>
    <property type="evidence" value="ECO:0007669"/>
    <property type="project" value="UniProtKB-KW"/>
</dbReference>
<dbReference type="Proteomes" id="UP001431313">
    <property type="component" value="Unassembled WGS sequence"/>
</dbReference>
<keyword evidence="5" id="KW-1185">Reference proteome</keyword>
<gene>
    <name evidence="4" type="ORF">NX801_29105</name>
</gene>
<reference evidence="4" key="1">
    <citation type="submission" date="2022-08" db="EMBL/GenBank/DDBJ databases">
        <authorList>
            <person name="Somphong A."/>
            <person name="Phongsopitanun W."/>
        </authorList>
    </citation>
    <scope>NUCLEOTIDE SEQUENCE</scope>
    <source>
        <strain evidence="4">LP05-1</strain>
    </source>
</reference>
<dbReference type="InterPro" id="IPR037143">
    <property type="entry name" value="4-PPantetheinyl_Trfase_dom_sf"/>
</dbReference>
<proteinExistence type="inferred from homology"/>
<protein>
    <submittedName>
        <fullName evidence="4">4'-phosphopantetheinyl transferase superfamily protein</fullName>
    </submittedName>
</protein>
<sequence length="284" mass="31225">MAERGSVAPPILMASPDGPWLRVRESVAFFGNAVVYANWQQWRSAVASGPELRSLLGNHDWQRFSALDKPEVRYRFAVSRMLMRHAASAALQVLPEAVELAYKPGGRPYLRGCDQIDVSLSHTLDLVVVGLNRLGRIGVDTELTRRRLRYSEVHRQMCTAAERRRLARLPESAQEAELLRTWTLKEAYTKALGQGMRMGFTQFGFGPGGRELQTPDGDAASYGEWSFGTFGLDLTGGPAPDDHYLVSIACQDTGHGGAEDTSVGSMLDEGFLGQVVDLLGRQEG</sequence>
<dbReference type="PANTHER" id="PTHR12215:SF10">
    <property type="entry name" value="L-AMINOADIPATE-SEMIALDEHYDE DEHYDROGENASE-PHOSPHOPANTETHEINYL TRANSFERASE"/>
    <property type="match status" value="1"/>
</dbReference>
<evidence type="ECO:0000256" key="2">
    <source>
        <dbReference type="ARBA" id="ARBA00022679"/>
    </source>
</evidence>
<comment type="caution">
    <text evidence="4">The sequence shown here is derived from an EMBL/GenBank/DDBJ whole genome shotgun (WGS) entry which is preliminary data.</text>
</comment>
<dbReference type="InterPro" id="IPR050559">
    <property type="entry name" value="P-Pant_transferase_sf"/>
</dbReference>
<dbReference type="InterPro" id="IPR008278">
    <property type="entry name" value="4-PPantetheinyl_Trfase_dom"/>
</dbReference>
<dbReference type="EMBL" id="JANUGQ010000039">
    <property type="protein sequence ID" value="MCS0639624.1"/>
    <property type="molecule type" value="Genomic_DNA"/>
</dbReference>
<dbReference type="Gene3D" id="3.90.470.20">
    <property type="entry name" value="4'-phosphopantetheinyl transferase domain"/>
    <property type="match status" value="1"/>
</dbReference>
<comment type="similarity">
    <text evidence="1">Belongs to the P-Pant transferase superfamily. Gsp/Sfp/HetI/AcpT family.</text>
</comment>
<organism evidence="4 5">
    <name type="scientific">Streptomyces pyxinae</name>
    <dbReference type="NCBI Taxonomy" id="2970734"/>
    <lineage>
        <taxon>Bacteria</taxon>
        <taxon>Bacillati</taxon>
        <taxon>Actinomycetota</taxon>
        <taxon>Actinomycetes</taxon>
        <taxon>Kitasatosporales</taxon>
        <taxon>Streptomycetaceae</taxon>
        <taxon>Streptomyces</taxon>
    </lineage>
</organism>
<evidence type="ECO:0000313" key="5">
    <source>
        <dbReference type="Proteomes" id="UP001431313"/>
    </source>
</evidence>
<keyword evidence="2 4" id="KW-0808">Transferase</keyword>
<accession>A0ABT2CQA8</accession>
<evidence type="ECO:0000313" key="4">
    <source>
        <dbReference type="EMBL" id="MCS0639624.1"/>
    </source>
</evidence>
<evidence type="ECO:0000259" key="3">
    <source>
        <dbReference type="Pfam" id="PF01648"/>
    </source>
</evidence>
<dbReference type="SUPFAM" id="SSF56214">
    <property type="entry name" value="4'-phosphopantetheinyl transferase"/>
    <property type="match status" value="2"/>
</dbReference>
<evidence type="ECO:0000256" key="1">
    <source>
        <dbReference type="ARBA" id="ARBA00010990"/>
    </source>
</evidence>
<feature type="domain" description="4'-phosphopantetheinyl transferase" evidence="3">
    <location>
        <begin position="136"/>
        <end position="205"/>
    </location>
</feature>